<dbReference type="EMBL" id="JAWCUI010000009">
    <property type="protein sequence ID" value="KAL1900489.1"/>
    <property type="molecule type" value="Genomic_DNA"/>
</dbReference>
<keyword evidence="6" id="KW-0560">Oxidoreductase</keyword>
<evidence type="ECO:0000313" key="12">
    <source>
        <dbReference type="Proteomes" id="UP001583186"/>
    </source>
</evidence>
<evidence type="ECO:0000256" key="9">
    <source>
        <dbReference type="SAM" id="SignalP"/>
    </source>
</evidence>
<accession>A0ABR3ZJC2</accession>
<feature type="chain" id="PRO_5047011818" description="Prenylcysteine lyase domain-containing protein" evidence="9">
    <location>
        <begin position="20"/>
        <end position="576"/>
    </location>
</feature>
<comment type="similarity">
    <text evidence="2">Belongs to the prenylcysteine oxidase family.</text>
</comment>
<keyword evidence="12" id="KW-1185">Reference proteome</keyword>
<proteinExistence type="inferred from homology"/>
<keyword evidence="7" id="KW-0325">Glycoprotein</keyword>
<evidence type="ECO:0000256" key="3">
    <source>
        <dbReference type="ARBA" id="ARBA00022630"/>
    </source>
</evidence>
<feature type="compositionally biased region" description="Acidic residues" evidence="8">
    <location>
        <begin position="454"/>
        <end position="464"/>
    </location>
</feature>
<dbReference type="Gene3D" id="3.50.50.60">
    <property type="entry name" value="FAD/NAD(P)-binding domain"/>
    <property type="match status" value="1"/>
</dbReference>
<dbReference type="InterPro" id="IPR010795">
    <property type="entry name" value="Prenylcys_lyase"/>
</dbReference>
<evidence type="ECO:0000256" key="2">
    <source>
        <dbReference type="ARBA" id="ARBA00009967"/>
    </source>
</evidence>
<evidence type="ECO:0000256" key="5">
    <source>
        <dbReference type="ARBA" id="ARBA00022827"/>
    </source>
</evidence>
<evidence type="ECO:0000259" key="10">
    <source>
        <dbReference type="Pfam" id="PF07156"/>
    </source>
</evidence>
<dbReference type="PANTHER" id="PTHR15944">
    <property type="entry name" value="FARNESYLCYSTEINE LYASE"/>
    <property type="match status" value="1"/>
</dbReference>
<dbReference type="InterPro" id="IPR036188">
    <property type="entry name" value="FAD/NAD-bd_sf"/>
</dbReference>
<protein>
    <recommendedName>
        <fullName evidence="10">Prenylcysteine lyase domain-containing protein</fullName>
    </recommendedName>
</protein>
<dbReference type="PIRSF" id="PIRSF036292">
    <property type="entry name" value="Prenylcysteine_oxidase"/>
    <property type="match status" value="1"/>
</dbReference>
<comment type="caution">
    <text evidence="11">The sequence shown here is derived from an EMBL/GenBank/DDBJ whole genome shotgun (WGS) entry which is preliminary data.</text>
</comment>
<dbReference type="InterPro" id="IPR017046">
    <property type="entry name" value="Prenylcysteine_Oxase1"/>
</dbReference>
<reference evidence="11 12" key="1">
    <citation type="journal article" date="2024" name="IMA Fungus">
        <title>IMA Genome - F19 : A genome assembly and annotation guide to empower mycologists, including annotated draft genome sequences of Ceratocystis pirilliformis, Diaporthe australafricana, Fusarium ophioides, Paecilomyces lecythidis, and Sporothrix stenoceras.</title>
        <authorList>
            <person name="Aylward J."/>
            <person name="Wilson A.M."/>
            <person name="Visagie C.M."/>
            <person name="Spraker J."/>
            <person name="Barnes I."/>
            <person name="Buitendag C."/>
            <person name="Ceriani C."/>
            <person name="Del Mar Angel L."/>
            <person name="du Plessis D."/>
            <person name="Fuchs T."/>
            <person name="Gasser K."/>
            <person name="Kramer D."/>
            <person name="Li W."/>
            <person name="Munsamy K."/>
            <person name="Piso A."/>
            <person name="Price J.L."/>
            <person name="Sonnekus B."/>
            <person name="Thomas C."/>
            <person name="van der Nest A."/>
            <person name="van Dijk A."/>
            <person name="van Heerden A."/>
            <person name="van Vuuren N."/>
            <person name="Yilmaz N."/>
            <person name="Duong T.A."/>
            <person name="van der Merwe N.A."/>
            <person name="Wingfield M.J."/>
            <person name="Wingfield B.D."/>
        </authorList>
    </citation>
    <scope>NUCLEOTIDE SEQUENCE [LARGE SCALE GENOMIC DNA]</scope>
    <source>
        <strain evidence="11 12">CMW 5346</strain>
    </source>
</reference>
<evidence type="ECO:0000256" key="1">
    <source>
        <dbReference type="ARBA" id="ARBA00001974"/>
    </source>
</evidence>
<keyword evidence="3" id="KW-0285">Flavoprotein</keyword>
<dbReference type="Proteomes" id="UP001583186">
    <property type="component" value="Unassembled WGS sequence"/>
</dbReference>
<organism evidence="11 12">
    <name type="scientific">Sporothrix stenoceras</name>
    <dbReference type="NCBI Taxonomy" id="5173"/>
    <lineage>
        <taxon>Eukaryota</taxon>
        <taxon>Fungi</taxon>
        <taxon>Dikarya</taxon>
        <taxon>Ascomycota</taxon>
        <taxon>Pezizomycotina</taxon>
        <taxon>Sordariomycetes</taxon>
        <taxon>Sordariomycetidae</taxon>
        <taxon>Ophiostomatales</taxon>
        <taxon>Ophiostomataceae</taxon>
        <taxon>Sporothrix</taxon>
    </lineage>
</organism>
<sequence length="576" mass="62395">MKLSTLFIAAAGLLTAAAASESYDSSDSSKPRRIAIIGAGAAGASTAYHLRQFADQDGVAVNITLFEKTDRIGGRTLTAHAYDDPNQPVELGASIFVEVNAILWNAASEFSLPLIPAGGNDDDGGLLGIWDGDRFVYTQDDRSYGWWNLVKLFWNYGSAPYRANKLMQATIRRFLSLYEAPYFPFRSLTTRAYELELTYVTSQTGAQFLEANKVSDAFSHDIVQASTRVNYASNLARIHGLDAMVALAPAGASQIRGGNWQIFDRMARASGADIHLNTSVASIDCVDGTEPPNSKYVLKTTNAAGVAEEDEYDNIVVATPYQFSKISTGDGVLQTAIDEIPYVQLHVTLFASPLRPSPAFFGLEPGTPVPTTVLTTLADDDDDQGSSGADGSGKAGFFSVSTLRRAINPDTLREEYLYKIFSPEKVTPEFLSKLFGVEVPESFTSTEPKAREENESETTSESEADASSSVPVISWYFPHVFHSYPKAYPRVTFQDPVVGDGLYYTSGIESFISTMETSALMGKNVARLIVDDIQGLTTGEAVPEGWEAAKESTTTKDGKKIAGLRPDHGQQVVGEL</sequence>
<feature type="domain" description="Prenylcysteine lyase" evidence="10">
    <location>
        <begin position="141"/>
        <end position="535"/>
    </location>
</feature>
<evidence type="ECO:0000256" key="8">
    <source>
        <dbReference type="SAM" id="MobiDB-lite"/>
    </source>
</evidence>
<evidence type="ECO:0000256" key="7">
    <source>
        <dbReference type="ARBA" id="ARBA00023180"/>
    </source>
</evidence>
<name>A0ABR3ZJC2_9PEZI</name>
<feature type="signal peptide" evidence="9">
    <location>
        <begin position="1"/>
        <end position="19"/>
    </location>
</feature>
<keyword evidence="5" id="KW-0274">FAD</keyword>
<evidence type="ECO:0000313" key="11">
    <source>
        <dbReference type="EMBL" id="KAL1900489.1"/>
    </source>
</evidence>
<comment type="cofactor">
    <cofactor evidence="1">
        <name>FAD</name>
        <dbReference type="ChEBI" id="CHEBI:57692"/>
    </cofactor>
</comment>
<dbReference type="Pfam" id="PF13450">
    <property type="entry name" value="NAD_binding_8"/>
    <property type="match status" value="1"/>
</dbReference>
<keyword evidence="4 9" id="KW-0732">Signal</keyword>
<dbReference type="PANTHER" id="PTHR15944:SF0">
    <property type="entry name" value="PRENYLCYSTEINE LYASE DOMAIN-CONTAINING PROTEIN"/>
    <property type="match status" value="1"/>
</dbReference>
<dbReference type="Pfam" id="PF07156">
    <property type="entry name" value="Prenylcys_lyase"/>
    <property type="match status" value="1"/>
</dbReference>
<gene>
    <name evidence="11" type="ORF">Sste5346_002210</name>
</gene>
<evidence type="ECO:0000256" key="6">
    <source>
        <dbReference type="ARBA" id="ARBA00023002"/>
    </source>
</evidence>
<feature type="region of interest" description="Disordered" evidence="8">
    <location>
        <begin position="443"/>
        <end position="465"/>
    </location>
</feature>
<evidence type="ECO:0000256" key="4">
    <source>
        <dbReference type="ARBA" id="ARBA00022729"/>
    </source>
</evidence>
<dbReference type="SUPFAM" id="SSF51905">
    <property type="entry name" value="FAD/NAD(P)-binding domain"/>
    <property type="match status" value="1"/>
</dbReference>